<gene>
    <name evidence="1" type="ORF">HMPREF1071_04132</name>
</gene>
<evidence type="ECO:0000313" key="1">
    <source>
        <dbReference type="EMBL" id="EIY56683.1"/>
    </source>
</evidence>
<dbReference type="AlphaFoldDB" id="I9SLH3"/>
<name>I9SLH3_9BACE</name>
<keyword evidence="2" id="KW-1185">Reference proteome</keyword>
<dbReference type="HOGENOM" id="CLU_3212661_0_0_10"/>
<protein>
    <submittedName>
        <fullName evidence="1">Uncharacterized protein</fullName>
    </submittedName>
</protein>
<organism evidence="1 2">
    <name type="scientific">Bacteroides salyersiae CL02T12C01</name>
    <dbReference type="NCBI Taxonomy" id="997887"/>
    <lineage>
        <taxon>Bacteria</taxon>
        <taxon>Pseudomonadati</taxon>
        <taxon>Bacteroidota</taxon>
        <taxon>Bacteroidia</taxon>
        <taxon>Bacteroidales</taxon>
        <taxon>Bacteroidaceae</taxon>
        <taxon>Bacteroides</taxon>
    </lineage>
</organism>
<sequence>MKELRNEENEEIHLLTILADYSIDIFHVILQRSPLAHFHSFIDH</sequence>
<dbReference type="Proteomes" id="UP000005150">
    <property type="component" value="Unassembled WGS sequence"/>
</dbReference>
<dbReference type="EMBL" id="AGXV01000050">
    <property type="protein sequence ID" value="EIY56683.1"/>
    <property type="molecule type" value="Genomic_DNA"/>
</dbReference>
<accession>I9SLH3</accession>
<comment type="caution">
    <text evidence="1">The sequence shown here is derived from an EMBL/GenBank/DDBJ whole genome shotgun (WGS) entry which is preliminary data.</text>
</comment>
<proteinExistence type="predicted"/>
<evidence type="ECO:0000313" key="2">
    <source>
        <dbReference type="Proteomes" id="UP000005150"/>
    </source>
</evidence>
<reference evidence="1 2" key="1">
    <citation type="submission" date="2012-02" db="EMBL/GenBank/DDBJ databases">
        <title>The Genome Sequence of Bacteroides salyersiae CL02T12C01.</title>
        <authorList>
            <consortium name="The Broad Institute Genome Sequencing Platform"/>
            <person name="Earl A."/>
            <person name="Ward D."/>
            <person name="Feldgarden M."/>
            <person name="Gevers D."/>
            <person name="Zitomersky N.L."/>
            <person name="Coyne M.J."/>
            <person name="Comstock L.E."/>
            <person name="Young S.K."/>
            <person name="Zeng Q."/>
            <person name="Gargeya S."/>
            <person name="Fitzgerald M."/>
            <person name="Haas B."/>
            <person name="Abouelleil A."/>
            <person name="Alvarado L."/>
            <person name="Arachchi H.M."/>
            <person name="Berlin A."/>
            <person name="Chapman S.B."/>
            <person name="Gearin G."/>
            <person name="Goldberg J."/>
            <person name="Griggs A."/>
            <person name="Gujja S."/>
            <person name="Hansen M."/>
            <person name="Heiman D."/>
            <person name="Howarth C."/>
            <person name="Larimer J."/>
            <person name="Lui A."/>
            <person name="MacDonald P.J.P."/>
            <person name="McCowen C."/>
            <person name="Montmayeur A."/>
            <person name="Murphy C."/>
            <person name="Neiman D."/>
            <person name="Pearson M."/>
            <person name="Priest M."/>
            <person name="Roberts A."/>
            <person name="Saif S."/>
            <person name="Shea T."/>
            <person name="Sisk P."/>
            <person name="Stolte C."/>
            <person name="Sykes S."/>
            <person name="Wortman J."/>
            <person name="Nusbaum C."/>
            <person name="Birren B."/>
        </authorList>
    </citation>
    <scope>NUCLEOTIDE SEQUENCE [LARGE SCALE GENOMIC DNA]</scope>
    <source>
        <strain evidence="1 2">CL02T12C01</strain>
    </source>
</reference>